<feature type="compositionally biased region" description="Low complexity" evidence="9">
    <location>
        <begin position="122"/>
        <end position="141"/>
    </location>
</feature>
<dbReference type="GO" id="GO:0004740">
    <property type="term" value="F:pyruvate dehydrogenase (acetyl-transferring) kinase activity"/>
    <property type="evidence" value="ECO:0007669"/>
    <property type="project" value="UniProtKB-EC"/>
</dbReference>
<dbReference type="AlphaFoldDB" id="A0A058Z1K4"/>
<accession>A0A058Z1K4</accession>
<dbReference type="InterPro" id="IPR005467">
    <property type="entry name" value="His_kinase_dom"/>
</dbReference>
<comment type="catalytic activity">
    <reaction evidence="7">
        <text>L-seryl-[pyruvate dehydrogenase E1 alpha subunit] + ATP = O-phospho-L-seryl-[pyruvate dehydrogenase E1 alpha subunit] + ADP + H(+)</text>
        <dbReference type="Rhea" id="RHEA:23052"/>
        <dbReference type="Rhea" id="RHEA-COMP:13689"/>
        <dbReference type="Rhea" id="RHEA-COMP:13690"/>
        <dbReference type="ChEBI" id="CHEBI:15378"/>
        <dbReference type="ChEBI" id="CHEBI:29999"/>
        <dbReference type="ChEBI" id="CHEBI:30616"/>
        <dbReference type="ChEBI" id="CHEBI:83421"/>
        <dbReference type="ChEBI" id="CHEBI:456216"/>
        <dbReference type="EC" id="2.7.11.2"/>
    </reaction>
</comment>
<gene>
    <name evidence="11" type="ORF">H696_05550</name>
</gene>
<dbReference type="InterPro" id="IPR036784">
    <property type="entry name" value="AK/P_DHK_N_sf"/>
</dbReference>
<dbReference type="InterPro" id="IPR018955">
    <property type="entry name" value="BCDHK/PDK_N"/>
</dbReference>
<dbReference type="Proteomes" id="UP000030693">
    <property type="component" value="Unassembled WGS sequence"/>
</dbReference>
<dbReference type="GO" id="GO:0005524">
    <property type="term" value="F:ATP binding"/>
    <property type="evidence" value="ECO:0007669"/>
    <property type="project" value="UniProtKB-UniRule"/>
</dbReference>
<dbReference type="eggNOG" id="KOG0787">
    <property type="taxonomic scope" value="Eukaryota"/>
</dbReference>
<dbReference type="CDD" id="cd16929">
    <property type="entry name" value="HATPase_PDK-like"/>
    <property type="match status" value="1"/>
</dbReference>
<dbReference type="InterPro" id="IPR003594">
    <property type="entry name" value="HATPase_dom"/>
</dbReference>
<dbReference type="STRING" id="691883.A0A058Z1K4"/>
<dbReference type="EC" id="2.7.11.-" evidence="8"/>
<dbReference type="InterPro" id="IPR036890">
    <property type="entry name" value="HATPase_C_sf"/>
</dbReference>
<keyword evidence="12" id="KW-1185">Reference proteome</keyword>
<dbReference type="GO" id="GO:0010906">
    <property type="term" value="P:regulation of glucose metabolic process"/>
    <property type="evidence" value="ECO:0007669"/>
    <property type="project" value="TreeGrafter"/>
</dbReference>
<dbReference type="Pfam" id="PF02518">
    <property type="entry name" value="HATPase_c"/>
    <property type="match status" value="1"/>
</dbReference>
<evidence type="ECO:0000256" key="2">
    <source>
        <dbReference type="ARBA" id="ARBA00022679"/>
    </source>
</evidence>
<evidence type="ECO:0000256" key="7">
    <source>
        <dbReference type="ARBA" id="ARBA00048201"/>
    </source>
</evidence>
<dbReference type="RefSeq" id="XP_009497638.1">
    <property type="nucleotide sequence ID" value="XM_009499363.1"/>
</dbReference>
<reference evidence="11" key="1">
    <citation type="submission" date="2013-04" db="EMBL/GenBank/DDBJ databases">
        <title>The Genome Sequence of Fonticula alba ATCC 38817.</title>
        <authorList>
            <consortium name="The Broad Institute Genomics Platform"/>
            <person name="Russ C."/>
            <person name="Cuomo C."/>
            <person name="Burger G."/>
            <person name="Gray M.W."/>
            <person name="Holland P.W.H."/>
            <person name="King N."/>
            <person name="Lang F.B.F."/>
            <person name="Roger A.J."/>
            <person name="Ruiz-Trillo I."/>
            <person name="Brown M."/>
            <person name="Walker B."/>
            <person name="Young S."/>
            <person name="Zeng Q."/>
            <person name="Gargeya S."/>
            <person name="Fitzgerald M."/>
            <person name="Haas B."/>
            <person name="Abouelleil A."/>
            <person name="Allen A.W."/>
            <person name="Alvarado L."/>
            <person name="Arachchi H.M."/>
            <person name="Berlin A.M."/>
            <person name="Chapman S.B."/>
            <person name="Gainer-Dewar J."/>
            <person name="Goldberg J."/>
            <person name="Griggs A."/>
            <person name="Gujja S."/>
            <person name="Hansen M."/>
            <person name="Howarth C."/>
            <person name="Imamovic A."/>
            <person name="Ireland A."/>
            <person name="Larimer J."/>
            <person name="McCowan C."/>
            <person name="Murphy C."/>
            <person name="Pearson M."/>
            <person name="Poon T.W."/>
            <person name="Priest M."/>
            <person name="Roberts A."/>
            <person name="Saif S."/>
            <person name="Shea T."/>
            <person name="Sisk P."/>
            <person name="Sykes S."/>
            <person name="Wortman J."/>
            <person name="Nusbaum C."/>
            <person name="Birren B."/>
        </authorList>
    </citation>
    <scope>NUCLEOTIDE SEQUENCE [LARGE SCALE GENOMIC DNA]</scope>
    <source>
        <strain evidence="11">ATCC 38817</strain>
    </source>
</reference>
<evidence type="ECO:0000256" key="4">
    <source>
        <dbReference type="ARBA" id="ARBA00022777"/>
    </source>
</evidence>
<keyword evidence="4 8" id="KW-0418">Kinase</keyword>
<dbReference type="GO" id="GO:0005759">
    <property type="term" value="C:mitochondrial matrix"/>
    <property type="evidence" value="ECO:0007669"/>
    <property type="project" value="UniProtKB-SubCell"/>
</dbReference>
<dbReference type="EMBL" id="KB932212">
    <property type="protein sequence ID" value="KCV67818.1"/>
    <property type="molecule type" value="Genomic_DNA"/>
</dbReference>
<sequence length="679" mass="72779">MYSRNLASIASRVWPGRYDSIRPAGQMAALSLGLCQGPDREHPRPAGLAGLPVRRHHTLLDRWPGFGQFAPEASRPGARPYSAATASSPKVGAVLPVDTIPAPCVAAPIEGRSTTTRQGPASSSSSHSSADSSGSSSADSSGPEDLASDPTLYVPTDPHDKYEHLVKADPFANHPRLELPLSSSADDPVGVASRLRSHGVSFAGPAAAAAAAAAGVTPHRRPASAHSVVTGHQEVTNAKQMPHFGNRAWSVSPSPLHVYGGGYGASLGGGASSATPDSASDSESDSDVTFIQGDVDPEKAVRRIRRRLRALRLADIDPVLADKIRHYASFPQRSVTLRQMAEFGAWSFLILSASENGEALYSETLHDLSHDCLPDNVAEVNDRFVELIDKIKNRHNLVMTSIAEGIIEWKRSHRQPIINSAIQSFLDQFFMARIGIRFLIGQHIALSRPESLPAAHGGPGGGRRFVGMIMPHMRVSEIIDQAISDAQNICEAHFDLFTAPPIVLSCDPDLTLTYVPSHLHYMIFEILKNSLRAVVERHGGPEPWRLTSDQFPPITITVVRGQEDVTIRVSDQGGGIPRSGLRRVWTYLYTTAAEPPAPGRGYYRQAGDGLDPAAAAADGVDASGAGQKTPMAGFGYGLPLARLYSRYLNGDLRIVSMDGEGTDIYIHLPLKATGLEPLP</sequence>
<evidence type="ECO:0000259" key="10">
    <source>
        <dbReference type="PROSITE" id="PS50109"/>
    </source>
</evidence>
<dbReference type="InterPro" id="IPR004358">
    <property type="entry name" value="Sig_transdc_His_kin-like_C"/>
</dbReference>
<evidence type="ECO:0000313" key="12">
    <source>
        <dbReference type="Proteomes" id="UP000030693"/>
    </source>
</evidence>
<keyword evidence="5 8" id="KW-0067">ATP-binding</keyword>
<keyword evidence="3 8" id="KW-0547">Nucleotide-binding</keyword>
<organism evidence="11">
    <name type="scientific">Fonticula alba</name>
    <name type="common">Slime mold</name>
    <dbReference type="NCBI Taxonomy" id="691883"/>
    <lineage>
        <taxon>Eukaryota</taxon>
        <taxon>Rotosphaerida</taxon>
        <taxon>Fonticulaceae</taxon>
        <taxon>Fonticula</taxon>
    </lineage>
</organism>
<dbReference type="SUPFAM" id="SSF55874">
    <property type="entry name" value="ATPase domain of HSP90 chaperone/DNA topoisomerase II/histidine kinase"/>
    <property type="match status" value="1"/>
</dbReference>
<evidence type="ECO:0000256" key="8">
    <source>
        <dbReference type="RuleBase" id="RU366032"/>
    </source>
</evidence>
<dbReference type="Pfam" id="PF10436">
    <property type="entry name" value="BCDHK_Adom3"/>
    <property type="match status" value="1"/>
</dbReference>
<dbReference type="PROSITE" id="PS50109">
    <property type="entry name" value="HIS_KIN"/>
    <property type="match status" value="1"/>
</dbReference>
<proteinExistence type="inferred from homology"/>
<dbReference type="PRINTS" id="PR00344">
    <property type="entry name" value="BCTRLSENSOR"/>
</dbReference>
<evidence type="ECO:0000256" key="9">
    <source>
        <dbReference type="SAM" id="MobiDB-lite"/>
    </source>
</evidence>
<evidence type="ECO:0000256" key="5">
    <source>
        <dbReference type="ARBA" id="ARBA00022840"/>
    </source>
</evidence>
<dbReference type="OrthoDB" id="241648at2759"/>
<dbReference type="InterPro" id="IPR039028">
    <property type="entry name" value="BCKD/PDK"/>
</dbReference>
<evidence type="ECO:0000313" key="11">
    <source>
        <dbReference type="EMBL" id="KCV67818.1"/>
    </source>
</evidence>
<feature type="region of interest" description="Disordered" evidence="9">
    <location>
        <begin position="112"/>
        <end position="158"/>
    </location>
</feature>
<dbReference type="Gene3D" id="1.20.140.20">
    <property type="entry name" value="Alpha-ketoacid/pyruvate dehydrogenase kinase, N-terminal domain"/>
    <property type="match status" value="1"/>
</dbReference>
<dbReference type="PANTHER" id="PTHR11947:SF3">
    <property type="entry name" value="[PYRUVATE DEHYDROGENASE (ACETYL-TRANSFERRING)] KINASE, MITOCHONDRIAL"/>
    <property type="match status" value="1"/>
</dbReference>
<feature type="domain" description="Histidine kinase" evidence="10">
    <location>
        <begin position="516"/>
        <end position="672"/>
    </location>
</feature>
<evidence type="ECO:0000256" key="6">
    <source>
        <dbReference type="ARBA" id="ARBA00023128"/>
    </source>
</evidence>
<keyword evidence="6 8" id="KW-0496">Mitochondrion</keyword>
<dbReference type="PANTHER" id="PTHR11947">
    <property type="entry name" value="PYRUVATE DEHYDROGENASE KINASE"/>
    <property type="match status" value="1"/>
</dbReference>
<evidence type="ECO:0000256" key="1">
    <source>
        <dbReference type="ARBA" id="ARBA00006155"/>
    </source>
</evidence>
<name>A0A058Z1K4_FONAL</name>
<dbReference type="SMART" id="SM00387">
    <property type="entry name" value="HATPase_c"/>
    <property type="match status" value="1"/>
</dbReference>
<dbReference type="Gene3D" id="3.30.565.10">
    <property type="entry name" value="Histidine kinase-like ATPase, C-terminal domain"/>
    <property type="match status" value="1"/>
</dbReference>
<comment type="similarity">
    <text evidence="1 8">Belongs to the PDK/BCKDK protein kinase family.</text>
</comment>
<dbReference type="SUPFAM" id="SSF69012">
    <property type="entry name" value="alpha-ketoacid dehydrogenase kinase, N-terminal domain"/>
    <property type="match status" value="1"/>
</dbReference>
<evidence type="ECO:0000256" key="3">
    <source>
        <dbReference type="ARBA" id="ARBA00022741"/>
    </source>
</evidence>
<feature type="region of interest" description="Disordered" evidence="9">
    <location>
        <begin position="269"/>
        <end position="292"/>
    </location>
</feature>
<protein>
    <recommendedName>
        <fullName evidence="8">Protein-serine/threonine kinase</fullName>
        <ecNumber evidence="8">2.7.11.-</ecNumber>
    </recommendedName>
</protein>
<comment type="subcellular location">
    <subcellularLocation>
        <location evidence="8">Mitochondrion matrix</location>
    </subcellularLocation>
</comment>
<feature type="compositionally biased region" description="Polar residues" evidence="9">
    <location>
        <begin position="112"/>
        <end position="121"/>
    </location>
</feature>
<keyword evidence="2 8" id="KW-0808">Transferase</keyword>
<dbReference type="GeneID" id="20530275"/>